<keyword evidence="3" id="KW-1185">Reference proteome</keyword>
<evidence type="ECO:0000313" key="2">
    <source>
        <dbReference type="EMBL" id="NBG89271.1"/>
    </source>
</evidence>
<dbReference type="RefSeq" id="WP_160722770.1">
    <property type="nucleotide sequence ID" value="NZ_SUMG01000020.1"/>
</dbReference>
<dbReference type="InterPro" id="IPR029044">
    <property type="entry name" value="Nucleotide-diphossugar_trans"/>
</dbReference>
<feature type="domain" description="MobA-like NTP transferase" evidence="1">
    <location>
        <begin position="17"/>
        <end position="177"/>
    </location>
</feature>
<dbReference type="CDD" id="cd04182">
    <property type="entry name" value="GT_2_like_f"/>
    <property type="match status" value="1"/>
</dbReference>
<dbReference type="Proteomes" id="UP000449710">
    <property type="component" value="Unassembled WGS sequence"/>
</dbReference>
<dbReference type="AlphaFoldDB" id="A0AA43XMV4"/>
<dbReference type="PANTHER" id="PTHR43777">
    <property type="entry name" value="MOLYBDENUM COFACTOR CYTIDYLYLTRANSFERASE"/>
    <property type="match status" value="1"/>
</dbReference>
<organism evidence="2 3">
    <name type="scientific">Isachenkonia alkalipeptolytica</name>
    <dbReference type="NCBI Taxonomy" id="2565777"/>
    <lineage>
        <taxon>Bacteria</taxon>
        <taxon>Bacillati</taxon>
        <taxon>Bacillota</taxon>
        <taxon>Clostridia</taxon>
        <taxon>Eubacteriales</taxon>
        <taxon>Clostridiaceae</taxon>
        <taxon>Isachenkonia</taxon>
    </lineage>
</organism>
<name>A0AA43XMV4_9CLOT</name>
<dbReference type="GO" id="GO:0016779">
    <property type="term" value="F:nucleotidyltransferase activity"/>
    <property type="evidence" value="ECO:0007669"/>
    <property type="project" value="UniProtKB-ARBA"/>
</dbReference>
<sequence length="210" mass="23715">MMNRNSNMQDLKNDRTAIIIAAGYSSRMKAFKPLLPLGEGTVLEYTLNTFLEAGISNILVVLGYQKEKIEPLLEKYNIPWVYNENYDQGMYSSVVAGVQALPSGSKGFFLLPVDIPLVKSSTIDALLKAYQQSGKNIIYPSHNKKKGHPPLISSYMYSKILAYDGSGGLKTLLKKYDREHGEYVNVKDEGVLLDIDYYEEYRQLVEKVNK</sequence>
<dbReference type="SUPFAM" id="SSF53448">
    <property type="entry name" value="Nucleotide-diphospho-sugar transferases"/>
    <property type="match status" value="1"/>
</dbReference>
<dbReference type="EMBL" id="SUMG01000020">
    <property type="protein sequence ID" value="NBG89271.1"/>
    <property type="molecule type" value="Genomic_DNA"/>
</dbReference>
<reference evidence="2 3" key="1">
    <citation type="submission" date="2019-04" db="EMBL/GenBank/DDBJ databases">
        <title>Isachenkonia alkalipeptolytica gen. nov. sp. nov. a new anaerobic, alkiliphilic organothrophic bacterium capable to reduce synthesized ferrihydrite isolated from a soda lake.</title>
        <authorList>
            <person name="Toshchakov S.V."/>
            <person name="Zavarzina D.G."/>
            <person name="Zhilina T.N."/>
            <person name="Kostrikina N.A."/>
            <person name="Kublanov I.V."/>
        </authorList>
    </citation>
    <scope>NUCLEOTIDE SEQUENCE [LARGE SCALE GENOMIC DNA]</scope>
    <source>
        <strain evidence="2 3">Z-1701</strain>
    </source>
</reference>
<dbReference type="Gene3D" id="3.90.550.10">
    <property type="entry name" value="Spore Coat Polysaccharide Biosynthesis Protein SpsA, Chain A"/>
    <property type="match status" value="1"/>
</dbReference>
<dbReference type="InterPro" id="IPR025877">
    <property type="entry name" value="MobA-like_NTP_Trfase"/>
</dbReference>
<protein>
    <submittedName>
        <fullName evidence="2">Nucleotidyltransferase family protein</fullName>
    </submittedName>
</protein>
<proteinExistence type="predicted"/>
<evidence type="ECO:0000259" key="1">
    <source>
        <dbReference type="Pfam" id="PF12804"/>
    </source>
</evidence>
<dbReference type="PANTHER" id="PTHR43777:SF1">
    <property type="entry name" value="MOLYBDENUM COFACTOR CYTIDYLYLTRANSFERASE"/>
    <property type="match status" value="1"/>
</dbReference>
<accession>A0AA43XMV4</accession>
<evidence type="ECO:0000313" key="3">
    <source>
        <dbReference type="Proteomes" id="UP000449710"/>
    </source>
</evidence>
<comment type="caution">
    <text evidence="2">The sequence shown here is derived from an EMBL/GenBank/DDBJ whole genome shotgun (WGS) entry which is preliminary data.</text>
</comment>
<dbReference type="Pfam" id="PF12804">
    <property type="entry name" value="NTP_transf_3"/>
    <property type="match status" value="1"/>
</dbReference>
<gene>
    <name evidence="2" type="ORF">ISALK_12300</name>
</gene>